<proteinExistence type="predicted"/>
<dbReference type="Proteomes" id="UP000239415">
    <property type="component" value="Unassembled WGS sequence"/>
</dbReference>
<evidence type="ECO:0000313" key="2">
    <source>
        <dbReference type="Proteomes" id="UP000239415"/>
    </source>
</evidence>
<organism evidence="1 2">
    <name type="scientific">Actinoplanes italicus</name>
    <dbReference type="NCBI Taxonomy" id="113567"/>
    <lineage>
        <taxon>Bacteria</taxon>
        <taxon>Bacillati</taxon>
        <taxon>Actinomycetota</taxon>
        <taxon>Actinomycetes</taxon>
        <taxon>Micromonosporales</taxon>
        <taxon>Micromonosporaceae</taxon>
        <taxon>Actinoplanes</taxon>
    </lineage>
</organism>
<protein>
    <submittedName>
        <fullName evidence="1">HEAT repeat protein</fullName>
    </submittedName>
</protein>
<dbReference type="Gene3D" id="1.25.10.10">
    <property type="entry name" value="Leucine-rich Repeat Variant"/>
    <property type="match status" value="1"/>
</dbReference>
<sequence>MNAAPPRANGPGERSWGVDFDVLLERLAVDEPEAERTLVEAGAPAVGPVLVELCDESSAIAWYRLTAVLRRIGVAAFAPLVDALAAAPTPEVARRCRSAFAGLDVPDTAIYRSALRHHSPAVRLGAVHALQRLKARAEPFLPDLVALFEDPDAEVRESVRWACGAIGPAAIPGLRAVRRGSGRARRAALTALADIGGWDALDAADQRAVARLIEVRSPGETPEPMHLCGSWYAVPSAMGQQAVLDAFALTEARPVTMRLGASAWTSDHHNGDVGGHGRCSRMYVTPALNGWTLVFGTVPSVAHIDDEAAFREAVRDHCARLSGRFGVAHWYGASCGDGWTAWCLAEGGTVIDQYDIFEREPPDDDDEPPAADEPAIRYYDDFVPRTGRPAVLYEQLAIDGFGVSLADRSQWARRTYDIPDHAHATDVAARLSVDPGRLGPDITVTGRGLLALTTCGTGRPSVAGALAI</sequence>
<dbReference type="AlphaFoldDB" id="A0A2T0KGG3"/>
<gene>
    <name evidence="1" type="ORF">CLV67_10461</name>
</gene>
<dbReference type="Pfam" id="PF13646">
    <property type="entry name" value="HEAT_2"/>
    <property type="match status" value="1"/>
</dbReference>
<name>A0A2T0KGG3_9ACTN</name>
<dbReference type="InterPro" id="IPR011989">
    <property type="entry name" value="ARM-like"/>
</dbReference>
<dbReference type="OrthoDB" id="4512558at2"/>
<dbReference type="EMBL" id="PVMZ01000004">
    <property type="protein sequence ID" value="PRX22534.1"/>
    <property type="molecule type" value="Genomic_DNA"/>
</dbReference>
<dbReference type="InterPro" id="IPR016024">
    <property type="entry name" value="ARM-type_fold"/>
</dbReference>
<evidence type="ECO:0000313" key="1">
    <source>
        <dbReference type="EMBL" id="PRX22534.1"/>
    </source>
</evidence>
<comment type="caution">
    <text evidence="1">The sequence shown here is derived from an EMBL/GenBank/DDBJ whole genome shotgun (WGS) entry which is preliminary data.</text>
</comment>
<reference evidence="1 2" key="1">
    <citation type="submission" date="2018-03" db="EMBL/GenBank/DDBJ databases">
        <title>Genomic Encyclopedia of Archaeal and Bacterial Type Strains, Phase II (KMG-II): from individual species to whole genera.</title>
        <authorList>
            <person name="Goeker M."/>
        </authorList>
    </citation>
    <scope>NUCLEOTIDE SEQUENCE [LARGE SCALE GENOMIC DNA]</scope>
    <source>
        <strain evidence="1 2">DSM 43146</strain>
    </source>
</reference>
<keyword evidence="2" id="KW-1185">Reference proteome</keyword>
<accession>A0A2T0KGG3</accession>
<dbReference type="SUPFAM" id="SSF48371">
    <property type="entry name" value="ARM repeat"/>
    <property type="match status" value="1"/>
</dbReference>